<feature type="transmembrane region" description="Helical" evidence="3">
    <location>
        <begin position="125"/>
        <end position="154"/>
    </location>
</feature>
<dbReference type="PANTHER" id="PTHR34295">
    <property type="entry name" value="BIOTIN TRANSPORTER BIOY"/>
    <property type="match status" value="1"/>
</dbReference>
<gene>
    <name evidence="4" type="ORF">C725_1451</name>
</gene>
<keyword evidence="3" id="KW-1133">Transmembrane helix</keyword>
<dbReference type="OrthoDB" id="9803495at2"/>
<organism evidence="4 5">
    <name type="scientific">Pacificimonas flava</name>
    <dbReference type="NCBI Taxonomy" id="1234595"/>
    <lineage>
        <taxon>Bacteria</taxon>
        <taxon>Pseudomonadati</taxon>
        <taxon>Pseudomonadota</taxon>
        <taxon>Alphaproteobacteria</taxon>
        <taxon>Sphingomonadales</taxon>
        <taxon>Sphingosinicellaceae</taxon>
        <taxon>Pacificimonas</taxon>
    </lineage>
</organism>
<dbReference type="Pfam" id="PF02632">
    <property type="entry name" value="BioY"/>
    <property type="match status" value="1"/>
</dbReference>
<dbReference type="Proteomes" id="UP000011717">
    <property type="component" value="Unassembled WGS sequence"/>
</dbReference>
<comment type="subcellular location">
    <subcellularLocation>
        <location evidence="2">Cell membrane</location>
        <topology evidence="2">Multi-pass membrane protein</topology>
    </subcellularLocation>
</comment>
<dbReference type="GO" id="GO:0005886">
    <property type="term" value="C:plasma membrane"/>
    <property type="evidence" value="ECO:0007669"/>
    <property type="project" value="UniProtKB-SubCell"/>
</dbReference>
<keyword evidence="2 3" id="KW-0472">Membrane</keyword>
<comment type="similarity">
    <text evidence="1 2">Belongs to the BioY family.</text>
</comment>
<evidence type="ECO:0000256" key="1">
    <source>
        <dbReference type="ARBA" id="ARBA00010692"/>
    </source>
</evidence>
<evidence type="ECO:0000256" key="2">
    <source>
        <dbReference type="PIRNR" id="PIRNR016661"/>
    </source>
</evidence>
<keyword evidence="3" id="KW-0812">Transmembrane</keyword>
<sequence>MSNRALPVIGHPALPQQAALVVLGTLILALSSYIAIPLAPVPITMQTLAVTLIGAIYGPRLGAITVAAWLAEAAAGMPVLADGHAGLPYMMGPTAGYLAAFPVVAFVTGWLCVHGAHGRRPILAFGAMALGNLLCLGIGAAWLAALIGAPAAIASGVTPFLLGAGIKSAMGAAILWGIAATRRRR</sequence>
<dbReference type="AlphaFoldDB" id="M2SDW0"/>
<feature type="transmembrane region" description="Helical" evidence="3">
    <location>
        <begin position="160"/>
        <end position="179"/>
    </location>
</feature>
<reference evidence="4 5" key="1">
    <citation type="journal article" date="2013" name="Genome Announc.">
        <title>Draft Genome Sequence of Strain JLT2015T, Belonging to the Family Sphingomonadaceae of the Alphaproteobacteria.</title>
        <authorList>
            <person name="Tang K."/>
            <person name="Liu K."/>
            <person name="Li S."/>
            <person name="Jiao N."/>
        </authorList>
    </citation>
    <scope>NUCLEOTIDE SEQUENCE [LARGE SCALE GENOMIC DNA]</scope>
    <source>
        <strain evidence="4 5">JLT2015</strain>
    </source>
</reference>
<feature type="transmembrane region" description="Helical" evidence="3">
    <location>
        <begin position="48"/>
        <end position="71"/>
    </location>
</feature>
<dbReference type="Gene3D" id="1.10.1760.20">
    <property type="match status" value="1"/>
</dbReference>
<protein>
    <recommendedName>
        <fullName evidence="2">Biotin transporter</fullName>
    </recommendedName>
</protein>
<feature type="transmembrane region" description="Helical" evidence="3">
    <location>
        <begin position="18"/>
        <end position="36"/>
    </location>
</feature>
<dbReference type="InterPro" id="IPR003784">
    <property type="entry name" value="BioY"/>
</dbReference>
<proteinExistence type="inferred from homology"/>
<keyword evidence="2" id="KW-1003">Cell membrane</keyword>
<evidence type="ECO:0000313" key="5">
    <source>
        <dbReference type="Proteomes" id="UP000011717"/>
    </source>
</evidence>
<comment type="caution">
    <text evidence="4">The sequence shown here is derived from an EMBL/GenBank/DDBJ whole genome shotgun (WGS) entry which is preliminary data.</text>
</comment>
<accession>M2SDW0</accession>
<evidence type="ECO:0000256" key="3">
    <source>
        <dbReference type="SAM" id="Phobius"/>
    </source>
</evidence>
<feature type="transmembrane region" description="Helical" evidence="3">
    <location>
        <begin position="91"/>
        <end position="113"/>
    </location>
</feature>
<keyword evidence="2" id="KW-0813">Transport</keyword>
<dbReference type="EMBL" id="AMRV01000003">
    <property type="protein sequence ID" value="EMD83550.1"/>
    <property type="molecule type" value="Genomic_DNA"/>
</dbReference>
<dbReference type="RefSeq" id="WP_008601372.1">
    <property type="nucleotide sequence ID" value="NZ_AMRV01000003.1"/>
</dbReference>
<name>M2SDW0_9SPHN</name>
<dbReference type="PANTHER" id="PTHR34295:SF1">
    <property type="entry name" value="BIOTIN TRANSPORTER BIOY"/>
    <property type="match status" value="1"/>
</dbReference>
<dbReference type="GO" id="GO:0015225">
    <property type="term" value="F:biotin transmembrane transporter activity"/>
    <property type="evidence" value="ECO:0007669"/>
    <property type="project" value="UniProtKB-UniRule"/>
</dbReference>
<keyword evidence="5" id="KW-1185">Reference proteome</keyword>
<dbReference type="PIRSF" id="PIRSF016661">
    <property type="entry name" value="BioY"/>
    <property type="match status" value="1"/>
</dbReference>
<evidence type="ECO:0000313" key="4">
    <source>
        <dbReference type="EMBL" id="EMD83550.1"/>
    </source>
</evidence>